<dbReference type="RefSeq" id="WP_038053598.1">
    <property type="nucleotide sequence ID" value="NZ_SROY01000003.1"/>
</dbReference>
<proteinExistence type="predicted"/>
<evidence type="ECO:0000256" key="1">
    <source>
        <dbReference type="PIRSR" id="PIRSR037031-50"/>
    </source>
</evidence>
<evidence type="ECO:0000313" key="5">
    <source>
        <dbReference type="Proteomes" id="UP000308508"/>
    </source>
</evidence>
<name>A0A5R9PEL1_9GAMM</name>
<reference evidence="4 5" key="1">
    <citation type="submission" date="2019-04" db="EMBL/GenBank/DDBJ databases">
        <authorList>
            <person name="Grouzdev D.S."/>
            <person name="Nazina T.N."/>
        </authorList>
    </citation>
    <scope>NUCLEOTIDE SEQUENCE [LARGE SCALE GENOMIC DNA]</scope>
    <source>
        <strain evidence="4 5">SHC 3-19</strain>
    </source>
</reference>
<comment type="caution">
    <text evidence="4">The sequence shown here is derived from an EMBL/GenBank/DDBJ whole genome shotgun (WGS) entry which is preliminary data.</text>
</comment>
<dbReference type="EMBL" id="SROY01000003">
    <property type="protein sequence ID" value="TLX21676.1"/>
    <property type="molecule type" value="Genomic_DNA"/>
</dbReference>
<feature type="domain" description="Thioredoxin-like fold" evidence="3">
    <location>
        <begin position="1"/>
        <end position="75"/>
    </location>
</feature>
<feature type="active site" description="Nucleophile" evidence="1">
    <location>
        <position position="13"/>
    </location>
</feature>
<keyword evidence="5" id="KW-1185">Reference proteome</keyword>
<dbReference type="InterPro" id="IPR036249">
    <property type="entry name" value="Thioredoxin-like_sf"/>
</dbReference>
<feature type="disulfide bond" description="Redox-active" evidence="2">
    <location>
        <begin position="10"/>
        <end position="13"/>
    </location>
</feature>
<keyword evidence="2" id="KW-0676">Redox-active center</keyword>
<evidence type="ECO:0000313" key="4">
    <source>
        <dbReference type="EMBL" id="TLX21676.1"/>
    </source>
</evidence>
<dbReference type="PANTHER" id="PTHR36450:SF1">
    <property type="entry name" value="THIOREDOXIN"/>
    <property type="match status" value="1"/>
</dbReference>
<sequence length="86" mass="9069">MRIKILGSGCSKCIMLADNTRRALDNMGRDAEIVKVTDFAEIAMLGVMSTPGLAIDDVVVSTGRVLAPKSIEDLILAHDDGSHGNG</sequence>
<dbReference type="AlphaFoldDB" id="A0A5R9PEL1"/>
<dbReference type="Gene3D" id="3.40.30.10">
    <property type="entry name" value="Glutaredoxin"/>
    <property type="match status" value="1"/>
</dbReference>
<dbReference type="SUPFAM" id="SSF52833">
    <property type="entry name" value="Thioredoxin-like"/>
    <property type="match status" value="1"/>
</dbReference>
<dbReference type="PIRSF" id="PIRSF037031">
    <property type="entry name" value="Redox_disulphide_2"/>
    <property type="match status" value="1"/>
</dbReference>
<keyword evidence="2" id="KW-1015">Disulfide bond</keyword>
<organism evidence="4 5">
    <name type="scientific">Thermomonas fusca</name>
    <dbReference type="NCBI Taxonomy" id="215690"/>
    <lineage>
        <taxon>Bacteria</taxon>
        <taxon>Pseudomonadati</taxon>
        <taxon>Pseudomonadota</taxon>
        <taxon>Gammaproteobacteria</taxon>
        <taxon>Lysobacterales</taxon>
        <taxon>Lysobacteraceae</taxon>
        <taxon>Thermomonas</taxon>
    </lineage>
</organism>
<dbReference type="Pfam" id="PF13192">
    <property type="entry name" value="Thioredoxin_3"/>
    <property type="match status" value="1"/>
</dbReference>
<dbReference type="InterPro" id="IPR005243">
    <property type="entry name" value="THIRX-like_proc"/>
</dbReference>
<protein>
    <submittedName>
        <fullName evidence="4">Thioredoxin family protein</fullName>
    </submittedName>
</protein>
<dbReference type="PANTHER" id="PTHR36450">
    <property type="entry name" value="THIOREDOXIN"/>
    <property type="match status" value="1"/>
</dbReference>
<evidence type="ECO:0000259" key="3">
    <source>
        <dbReference type="Pfam" id="PF13192"/>
    </source>
</evidence>
<dbReference type="Proteomes" id="UP000308508">
    <property type="component" value="Unassembled WGS sequence"/>
</dbReference>
<dbReference type="STRING" id="1123377.GCA_000423885_02115"/>
<feature type="active site" description="Nucleophile" evidence="1">
    <location>
        <position position="10"/>
    </location>
</feature>
<dbReference type="NCBIfam" id="TIGR00412">
    <property type="entry name" value="redox_disulf_2"/>
    <property type="match status" value="1"/>
</dbReference>
<gene>
    <name evidence="4" type="ORF">E5S66_09150</name>
</gene>
<evidence type="ECO:0000256" key="2">
    <source>
        <dbReference type="PIRSR" id="PIRSR037031-51"/>
    </source>
</evidence>
<dbReference type="InterPro" id="IPR012336">
    <property type="entry name" value="Thioredoxin-like_fold"/>
</dbReference>
<accession>A0A5R9PEL1</accession>